<dbReference type="AlphaFoldDB" id="X0V2T3"/>
<proteinExistence type="predicted"/>
<dbReference type="EMBL" id="BARS01026998">
    <property type="protein sequence ID" value="GAG06838.1"/>
    <property type="molecule type" value="Genomic_DNA"/>
</dbReference>
<organism evidence="1">
    <name type="scientific">marine sediment metagenome</name>
    <dbReference type="NCBI Taxonomy" id="412755"/>
    <lineage>
        <taxon>unclassified sequences</taxon>
        <taxon>metagenomes</taxon>
        <taxon>ecological metagenomes</taxon>
    </lineage>
</organism>
<protein>
    <submittedName>
        <fullName evidence="1">Uncharacterized protein</fullName>
    </submittedName>
</protein>
<sequence length="94" mass="10518">MADAKYEICPTLADADAKLAKINLLLGYPNGATTYRPNFLHPAAEPEDLRAIGLVDDKLVTACAEMTAEERLEYYNEENLYTLLEVHNEGWFPA</sequence>
<reference evidence="1" key="1">
    <citation type="journal article" date="2014" name="Front. Microbiol.">
        <title>High frequency of phylogenetically diverse reductive dehalogenase-homologous genes in deep subseafloor sedimentary metagenomes.</title>
        <authorList>
            <person name="Kawai M."/>
            <person name="Futagami T."/>
            <person name="Toyoda A."/>
            <person name="Takaki Y."/>
            <person name="Nishi S."/>
            <person name="Hori S."/>
            <person name="Arai W."/>
            <person name="Tsubouchi T."/>
            <person name="Morono Y."/>
            <person name="Uchiyama I."/>
            <person name="Ito T."/>
            <person name="Fujiyama A."/>
            <person name="Inagaki F."/>
            <person name="Takami H."/>
        </authorList>
    </citation>
    <scope>NUCLEOTIDE SEQUENCE</scope>
    <source>
        <strain evidence="1">Expedition CK06-06</strain>
    </source>
</reference>
<gene>
    <name evidence="1" type="ORF">S01H1_42444</name>
</gene>
<name>X0V2T3_9ZZZZ</name>
<evidence type="ECO:0000313" key="1">
    <source>
        <dbReference type="EMBL" id="GAG06838.1"/>
    </source>
</evidence>
<accession>X0V2T3</accession>
<comment type="caution">
    <text evidence="1">The sequence shown here is derived from an EMBL/GenBank/DDBJ whole genome shotgun (WGS) entry which is preliminary data.</text>
</comment>